<dbReference type="AlphaFoldDB" id="A0A0F9MW96"/>
<name>A0A0F9MW96_9ZZZZ</name>
<dbReference type="EMBL" id="LAZR01008114">
    <property type="protein sequence ID" value="KKM80875.1"/>
    <property type="molecule type" value="Genomic_DNA"/>
</dbReference>
<accession>A0A0F9MW96</accession>
<gene>
    <name evidence="1" type="ORF">LCGC14_1335460</name>
</gene>
<protein>
    <submittedName>
        <fullName evidence="1">Uncharacterized protein</fullName>
    </submittedName>
</protein>
<sequence length="374" mass="43073">MLLLNGELFIPTSSGPEHELQRNHYEESIAFIRKEYSQDGRVHMVTLVRRKEPKRNATGALEETPPLIFPAKAYPEIQLSRKDKNKKNTIGGIESWAYSKHRAIRKTAKDDYGPDPKSIPFMSHSESYDMNTQMDLIYFLLYKSPKVYFLPAIGQGKVKKGDLMVYDPARIAKEKVNKEREALKLKNAIMAPDVSFPLHNDDNLRKVAAAWGLDGAMDKYQSADDLRIRLEHKVNEGEKDKKKRTDGSGKGIAEFLEMIDFDDSVRQRAMMMYALDNDVIKFDKNKYVYIENGGTVVEVPDKHRYTSFDFLAEHLKNELHVKDWELFKGEVISESYLDSLKYDDLKWLAKQDDIAISSKTGDDLREEISKIYCA</sequence>
<comment type="caution">
    <text evidence="1">The sequence shown here is derived from an EMBL/GenBank/DDBJ whole genome shotgun (WGS) entry which is preliminary data.</text>
</comment>
<organism evidence="1">
    <name type="scientific">marine sediment metagenome</name>
    <dbReference type="NCBI Taxonomy" id="412755"/>
    <lineage>
        <taxon>unclassified sequences</taxon>
        <taxon>metagenomes</taxon>
        <taxon>ecological metagenomes</taxon>
    </lineage>
</organism>
<evidence type="ECO:0000313" key="1">
    <source>
        <dbReference type="EMBL" id="KKM80875.1"/>
    </source>
</evidence>
<proteinExistence type="predicted"/>
<reference evidence="1" key="1">
    <citation type="journal article" date="2015" name="Nature">
        <title>Complex archaea that bridge the gap between prokaryotes and eukaryotes.</title>
        <authorList>
            <person name="Spang A."/>
            <person name="Saw J.H."/>
            <person name="Jorgensen S.L."/>
            <person name="Zaremba-Niedzwiedzka K."/>
            <person name="Martijn J."/>
            <person name="Lind A.E."/>
            <person name="van Eijk R."/>
            <person name="Schleper C."/>
            <person name="Guy L."/>
            <person name="Ettema T.J."/>
        </authorList>
    </citation>
    <scope>NUCLEOTIDE SEQUENCE</scope>
</reference>